<comment type="caution">
    <text evidence="3">The sequence shown here is derived from an EMBL/GenBank/DDBJ whole genome shotgun (WGS) entry which is preliminary data.</text>
</comment>
<proteinExistence type="predicted"/>
<keyword evidence="4" id="KW-1185">Reference proteome</keyword>
<dbReference type="SUPFAM" id="SSF52499">
    <property type="entry name" value="Isochorismatase-like hydrolases"/>
    <property type="match status" value="1"/>
</dbReference>
<gene>
    <name evidence="3" type="ORF">FHS83_002834</name>
</gene>
<accession>A0A846N1B0</accession>
<name>A0A846N1B0_9PROT</name>
<sequence length="218" mass="23752">MKMKQDIAKQPMIVGQPVLVMVDFQGNGGSGGYVPGVEGGVPHVGTLEERKQRMARARELVDAARDAGVPVVFIQEVHRPDGVDFGRELDGDEDVHCVENLPSTAISMEIGYRPGDYHIPKRRYSAFYGTDLEILLKGLKAQTLILTGGLTDVCVHYTFVDGHQGDYYCRVVEDCVGGSSQEAHDASLRAMEYLQAGARRKAAEILEAFKAIKASKAA</sequence>
<dbReference type="InterPro" id="IPR000868">
    <property type="entry name" value="Isochorismatase-like_dom"/>
</dbReference>
<dbReference type="PRINTS" id="PR01398">
    <property type="entry name" value="ISCHRISMTASE"/>
</dbReference>
<keyword evidence="1" id="KW-0378">Hydrolase</keyword>
<dbReference type="Pfam" id="PF00857">
    <property type="entry name" value="Isochorismatase"/>
    <property type="match status" value="1"/>
</dbReference>
<dbReference type="Proteomes" id="UP000570514">
    <property type="component" value="Unassembled WGS sequence"/>
</dbReference>
<evidence type="ECO:0000313" key="4">
    <source>
        <dbReference type="Proteomes" id="UP000570514"/>
    </source>
</evidence>
<evidence type="ECO:0000259" key="2">
    <source>
        <dbReference type="Pfam" id="PF00857"/>
    </source>
</evidence>
<evidence type="ECO:0000313" key="3">
    <source>
        <dbReference type="EMBL" id="NIK89516.1"/>
    </source>
</evidence>
<reference evidence="3 4" key="1">
    <citation type="submission" date="2020-03" db="EMBL/GenBank/DDBJ databases">
        <title>Genomic Encyclopedia of Type Strains, Phase IV (KMG-IV): sequencing the most valuable type-strain genomes for metagenomic binning, comparative biology and taxonomic classification.</title>
        <authorList>
            <person name="Goeker M."/>
        </authorList>
    </citation>
    <scope>NUCLEOTIDE SEQUENCE [LARGE SCALE GENOMIC DNA]</scope>
    <source>
        <strain evidence="3 4">DSM 19867</strain>
    </source>
</reference>
<feature type="domain" description="Isochorismatase-like" evidence="2">
    <location>
        <begin position="18"/>
        <end position="195"/>
    </location>
</feature>
<dbReference type="RefSeq" id="WP_208414788.1">
    <property type="nucleotide sequence ID" value="NZ_BAAADC010000001.1"/>
</dbReference>
<evidence type="ECO:0000256" key="1">
    <source>
        <dbReference type="ARBA" id="ARBA00022801"/>
    </source>
</evidence>
<dbReference type="CDD" id="cd00431">
    <property type="entry name" value="cysteine_hydrolases"/>
    <property type="match status" value="1"/>
</dbReference>
<dbReference type="PANTHER" id="PTHR43540">
    <property type="entry name" value="PEROXYUREIDOACRYLATE/UREIDOACRYLATE AMIDOHYDROLASE-RELATED"/>
    <property type="match status" value="1"/>
</dbReference>
<dbReference type="Gene3D" id="3.40.50.850">
    <property type="entry name" value="Isochorismatase-like"/>
    <property type="match status" value="1"/>
</dbReference>
<dbReference type="AlphaFoldDB" id="A0A846N1B0"/>
<protein>
    <submittedName>
        <fullName evidence="3">Nicotinamidase-related amidase</fullName>
    </submittedName>
</protein>
<dbReference type="InterPro" id="IPR016291">
    <property type="entry name" value="Isochorismatase"/>
</dbReference>
<dbReference type="InterPro" id="IPR036380">
    <property type="entry name" value="Isochorismatase-like_sf"/>
</dbReference>
<dbReference type="GO" id="GO:0008908">
    <property type="term" value="F:isochorismatase activity"/>
    <property type="evidence" value="ECO:0007669"/>
    <property type="project" value="InterPro"/>
</dbReference>
<dbReference type="InterPro" id="IPR050272">
    <property type="entry name" value="Isochorismatase-like_hydrls"/>
</dbReference>
<dbReference type="EMBL" id="JAASRM010000001">
    <property type="protein sequence ID" value="NIK89516.1"/>
    <property type="molecule type" value="Genomic_DNA"/>
</dbReference>
<organism evidence="3 4">
    <name type="scientific">Rhizomicrobium palustre</name>
    <dbReference type="NCBI Taxonomy" id="189966"/>
    <lineage>
        <taxon>Bacteria</taxon>
        <taxon>Pseudomonadati</taxon>
        <taxon>Pseudomonadota</taxon>
        <taxon>Alphaproteobacteria</taxon>
        <taxon>Micropepsales</taxon>
        <taxon>Micropepsaceae</taxon>
        <taxon>Rhizomicrobium</taxon>
    </lineage>
</organism>